<gene>
    <name evidence="2" type="ORF">COEREDRAFT_83517</name>
</gene>
<accession>A0A2G5B329</accession>
<dbReference type="Proteomes" id="UP000242474">
    <property type="component" value="Unassembled WGS sequence"/>
</dbReference>
<organism evidence="2 3">
    <name type="scientific">Coemansia reversa (strain ATCC 12441 / NRRL 1564)</name>
    <dbReference type="NCBI Taxonomy" id="763665"/>
    <lineage>
        <taxon>Eukaryota</taxon>
        <taxon>Fungi</taxon>
        <taxon>Fungi incertae sedis</taxon>
        <taxon>Zoopagomycota</taxon>
        <taxon>Kickxellomycotina</taxon>
        <taxon>Kickxellomycetes</taxon>
        <taxon>Kickxellales</taxon>
        <taxon>Kickxellaceae</taxon>
        <taxon>Coemansia</taxon>
    </lineage>
</organism>
<feature type="region of interest" description="Disordered" evidence="1">
    <location>
        <begin position="14"/>
        <end position="45"/>
    </location>
</feature>
<name>A0A2G5B329_COERN</name>
<keyword evidence="3" id="KW-1185">Reference proteome</keyword>
<protein>
    <submittedName>
        <fullName evidence="2">Uncharacterized protein</fullName>
    </submittedName>
</protein>
<evidence type="ECO:0000313" key="2">
    <source>
        <dbReference type="EMBL" id="PIA13404.1"/>
    </source>
</evidence>
<dbReference type="OrthoDB" id="5597577at2759"/>
<reference evidence="2 3" key="1">
    <citation type="journal article" date="2015" name="Genome Biol. Evol.">
        <title>Phylogenomic analyses indicate that early fungi evolved digesting cell walls of algal ancestors of land plants.</title>
        <authorList>
            <person name="Chang Y."/>
            <person name="Wang S."/>
            <person name="Sekimoto S."/>
            <person name="Aerts A.L."/>
            <person name="Choi C."/>
            <person name="Clum A."/>
            <person name="LaButti K.M."/>
            <person name="Lindquist E.A."/>
            <person name="Yee Ngan C."/>
            <person name="Ohm R.A."/>
            <person name="Salamov A.A."/>
            <person name="Grigoriev I.V."/>
            <person name="Spatafora J.W."/>
            <person name="Berbee M.L."/>
        </authorList>
    </citation>
    <scope>NUCLEOTIDE SEQUENCE [LARGE SCALE GENOMIC DNA]</scope>
    <source>
        <strain evidence="2 3">NRRL 1564</strain>
    </source>
</reference>
<dbReference type="EMBL" id="KZ303538">
    <property type="protein sequence ID" value="PIA13404.1"/>
    <property type="molecule type" value="Genomic_DNA"/>
</dbReference>
<dbReference type="AlphaFoldDB" id="A0A2G5B329"/>
<proteinExistence type="predicted"/>
<feature type="compositionally biased region" description="Low complexity" evidence="1">
    <location>
        <begin position="35"/>
        <end position="44"/>
    </location>
</feature>
<sequence>MDNVVPDYIFASGLSAQQARSRRTSRPVSPPASPRTPTSAPSSTQDLEIKAVVGHLHNAHRAWPVQMQFDIPRLVKL</sequence>
<evidence type="ECO:0000256" key="1">
    <source>
        <dbReference type="SAM" id="MobiDB-lite"/>
    </source>
</evidence>
<evidence type="ECO:0000313" key="3">
    <source>
        <dbReference type="Proteomes" id="UP000242474"/>
    </source>
</evidence>